<dbReference type="Gene3D" id="3.40.395.10">
    <property type="entry name" value="Adenoviral Proteinase, Chain A"/>
    <property type="match status" value="1"/>
</dbReference>
<evidence type="ECO:0000313" key="2">
    <source>
        <dbReference type="EMBL" id="QHT86274.1"/>
    </source>
</evidence>
<dbReference type="EMBL" id="MN740065">
    <property type="protein sequence ID" value="QHT86274.1"/>
    <property type="molecule type" value="Genomic_DNA"/>
</dbReference>
<name>A0A6C0I091_9ZZZZ</name>
<evidence type="ECO:0000256" key="1">
    <source>
        <dbReference type="SAM" id="MobiDB-lite"/>
    </source>
</evidence>
<organism evidence="2">
    <name type="scientific">viral metagenome</name>
    <dbReference type="NCBI Taxonomy" id="1070528"/>
    <lineage>
        <taxon>unclassified sequences</taxon>
        <taxon>metagenomes</taxon>
        <taxon>organismal metagenomes</taxon>
    </lineage>
</organism>
<dbReference type="SUPFAM" id="SSF54001">
    <property type="entry name" value="Cysteine proteinases"/>
    <property type="match status" value="1"/>
</dbReference>
<protein>
    <submittedName>
        <fullName evidence="2">Uncharacterized protein</fullName>
    </submittedName>
</protein>
<accession>A0A6C0I091</accession>
<dbReference type="AlphaFoldDB" id="A0A6C0I091"/>
<feature type="region of interest" description="Disordered" evidence="1">
    <location>
        <begin position="1"/>
        <end position="24"/>
    </location>
</feature>
<proteinExistence type="predicted"/>
<reference evidence="2" key="1">
    <citation type="journal article" date="2020" name="Nature">
        <title>Giant virus diversity and host interactions through global metagenomics.</title>
        <authorList>
            <person name="Schulz F."/>
            <person name="Roux S."/>
            <person name="Paez-Espino D."/>
            <person name="Jungbluth S."/>
            <person name="Walsh D.A."/>
            <person name="Denef V.J."/>
            <person name="McMahon K.D."/>
            <person name="Konstantinidis K.T."/>
            <person name="Eloe-Fadrosh E.A."/>
            <person name="Kyrpides N.C."/>
            <person name="Woyke T."/>
        </authorList>
    </citation>
    <scope>NUCLEOTIDE SEQUENCE</scope>
    <source>
        <strain evidence="2">GVMAG-M-3300023184-186</strain>
    </source>
</reference>
<dbReference type="InterPro" id="IPR038765">
    <property type="entry name" value="Papain-like_cys_pep_sf"/>
</dbReference>
<feature type="compositionally biased region" description="Basic residues" evidence="1">
    <location>
        <begin position="8"/>
        <end position="17"/>
    </location>
</feature>
<sequence length="354" mass="40524">MGSNSKQKSNKKGKKIKNAGDARPKINLNKYVSTKDNQCASHIDNLGTGICSSPNIVVAMVKYNEKDSNADNNDTTTTNIVDDMQNAESITDFIKTHTDVIKNEIESVKKKLKCDNEMCIVTNPEFNHFAIHSHIVNKSDLNENINTRFKPEGPRNNTDWLSNEDIDSNLQDWACEFEDFFPCPFAMIDFNTTNDDLNKYKMHEIYLGQKAKSTILGKMTVPCRTFGCAINTDVSSGKGIHWMALFIDMRPQNGEDPWTIEFFNSAANSPQDSINAWMDAKKIELEEYLKDSNRNNKVILAKVHKLEHQMSSTECGVYTLFYIRSRLENIPYAKFLQEVIPDENMKDFRKHCFR</sequence>